<dbReference type="EMBL" id="AFBI03000014">
    <property type="protein sequence ID" value="EJW04769.1"/>
    <property type="molecule type" value="Genomic_DNA"/>
</dbReference>
<proteinExistence type="predicted"/>
<organism evidence="2 3">
    <name type="scientific">Edhazardia aedis (strain USNM 41457)</name>
    <name type="common">Microsporidian parasite</name>
    <dbReference type="NCBI Taxonomy" id="1003232"/>
    <lineage>
        <taxon>Eukaryota</taxon>
        <taxon>Fungi</taxon>
        <taxon>Fungi incertae sedis</taxon>
        <taxon>Microsporidia</taxon>
        <taxon>Edhazardia</taxon>
    </lineage>
</organism>
<evidence type="ECO:0008006" key="4">
    <source>
        <dbReference type="Google" id="ProtNLM"/>
    </source>
</evidence>
<evidence type="ECO:0000313" key="2">
    <source>
        <dbReference type="EMBL" id="EJW04769.1"/>
    </source>
</evidence>
<keyword evidence="3" id="KW-1185">Reference proteome</keyword>
<keyword evidence="1" id="KW-0472">Membrane</keyword>
<keyword evidence="1" id="KW-0812">Transmembrane</keyword>
<comment type="caution">
    <text evidence="2">The sequence shown here is derived from an EMBL/GenBank/DDBJ whole genome shotgun (WGS) entry which is preliminary data.</text>
</comment>
<reference evidence="2 3" key="1">
    <citation type="submission" date="2011-08" db="EMBL/GenBank/DDBJ databases">
        <authorList>
            <person name="Liu Z.J."/>
            <person name="Shi F.L."/>
            <person name="Lu J.Q."/>
            <person name="Li M."/>
            <person name="Wang Z.L."/>
        </authorList>
    </citation>
    <scope>NUCLEOTIDE SEQUENCE [LARGE SCALE GENOMIC DNA]</scope>
    <source>
        <strain evidence="2 3">USNM 41457</strain>
    </source>
</reference>
<dbReference type="AlphaFoldDB" id="J9DBA0"/>
<name>J9DBA0_EDHAE</name>
<feature type="transmembrane region" description="Helical" evidence="1">
    <location>
        <begin position="7"/>
        <end position="25"/>
    </location>
</feature>
<dbReference type="InParanoid" id="J9DBA0"/>
<sequence>MIKIQITYLTQILFYNLYYLIIWSFNKSGVKVGNTYKCYFKETKLKQKNLGNKNDNENLLYIIKSCVLALQYVLRAMKSFLILKESVFAEYEISVKFEDLQ</sequence>
<accession>J9DBA0</accession>
<gene>
    <name evidence="2" type="ORF">EDEG_01059</name>
</gene>
<protein>
    <recommendedName>
        <fullName evidence="4">Transmembrane protein</fullName>
    </recommendedName>
</protein>
<reference evidence="3" key="2">
    <citation type="submission" date="2015-07" db="EMBL/GenBank/DDBJ databases">
        <title>Contrasting host-pathogen interactions and genome evolution in two generalist and specialist microsporidian pathogens of mosquitoes.</title>
        <authorList>
            <consortium name="The Broad Institute Genomics Platform"/>
            <consortium name="The Broad Institute Genome Sequencing Center for Infectious Disease"/>
            <person name="Cuomo C.A."/>
            <person name="Sanscrainte N.D."/>
            <person name="Goldberg J.M."/>
            <person name="Heiman D."/>
            <person name="Young S."/>
            <person name="Zeng Q."/>
            <person name="Becnel J.J."/>
            <person name="Birren B.W."/>
        </authorList>
    </citation>
    <scope>NUCLEOTIDE SEQUENCE [LARGE SCALE GENOMIC DNA]</scope>
    <source>
        <strain evidence="3">USNM 41457</strain>
    </source>
</reference>
<evidence type="ECO:0000256" key="1">
    <source>
        <dbReference type="SAM" id="Phobius"/>
    </source>
</evidence>
<dbReference type="Proteomes" id="UP000003163">
    <property type="component" value="Unassembled WGS sequence"/>
</dbReference>
<keyword evidence="1" id="KW-1133">Transmembrane helix</keyword>
<dbReference type="VEuPathDB" id="MicrosporidiaDB:EDEG_01059"/>
<evidence type="ECO:0000313" key="3">
    <source>
        <dbReference type="Proteomes" id="UP000003163"/>
    </source>
</evidence>
<dbReference type="HOGENOM" id="CLU_2291650_0_0_1"/>